<protein>
    <submittedName>
        <fullName evidence="1">Secreted protein</fullName>
    </submittedName>
</protein>
<proteinExistence type="predicted"/>
<dbReference type="Pfam" id="PF01633">
    <property type="entry name" value="Choline_kinase"/>
    <property type="match status" value="1"/>
</dbReference>
<evidence type="ECO:0000313" key="1">
    <source>
        <dbReference type="WBParaSite" id="ECPE_0000012901-mRNA-1"/>
    </source>
</evidence>
<accession>A0A182ZZJ5</accession>
<dbReference type="WBParaSite" id="ECPE_0000012901-mRNA-1">
    <property type="protein sequence ID" value="ECPE_0000012901-mRNA-1"/>
    <property type="gene ID" value="ECPE_0000012901"/>
</dbReference>
<reference evidence="1" key="1">
    <citation type="submission" date="2016-06" db="UniProtKB">
        <authorList>
            <consortium name="WormBaseParasite"/>
        </authorList>
    </citation>
    <scope>IDENTIFICATION</scope>
</reference>
<dbReference type="SUPFAM" id="SSF56112">
    <property type="entry name" value="Protein kinase-like (PK-like)"/>
    <property type="match status" value="1"/>
</dbReference>
<name>A0A182ZZJ5_9TREM</name>
<sequence length="103" mass="11638">LQFNDGLIPTTLIPFGSYVVDRAKSQVSGLQFLLMNSFLTRVGVLVFCAPSCLTDRVLFIDYEFCGFNHAAFDIANHFCEYGDGVRLDRILHCYDIDLTRLHG</sequence>
<dbReference type="InterPro" id="IPR011009">
    <property type="entry name" value="Kinase-like_dom_sf"/>
</dbReference>
<dbReference type="AlphaFoldDB" id="A0A182ZZJ5"/>
<organism evidence="1">
    <name type="scientific">Echinostoma caproni</name>
    <dbReference type="NCBI Taxonomy" id="27848"/>
    <lineage>
        <taxon>Eukaryota</taxon>
        <taxon>Metazoa</taxon>
        <taxon>Spiralia</taxon>
        <taxon>Lophotrochozoa</taxon>
        <taxon>Platyhelminthes</taxon>
        <taxon>Trematoda</taxon>
        <taxon>Digenea</taxon>
        <taxon>Plagiorchiida</taxon>
        <taxon>Echinostomata</taxon>
        <taxon>Echinostomatoidea</taxon>
        <taxon>Echinostomatidae</taxon>
        <taxon>Echinostoma</taxon>
    </lineage>
</organism>
<dbReference type="Gene3D" id="3.90.1200.10">
    <property type="match status" value="1"/>
</dbReference>